<dbReference type="KEGG" id="hcu:MUN79_22255"/>
<dbReference type="AlphaFoldDB" id="A0A8T9Q0L8"/>
<evidence type="ECO:0000313" key="2">
    <source>
        <dbReference type="Proteomes" id="UP000831796"/>
    </source>
</evidence>
<dbReference type="EMBL" id="CP095046">
    <property type="protein sequence ID" value="UOQ71326.1"/>
    <property type="molecule type" value="Genomic_DNA"/>
</dbReference>
<evidence type="ECO:0008006" key="3">
    <source>
        <dbReference type="Google" id="ProtNLM"/>
    </source>
</evidence>
<reference evidence="1" key="1">
    <citation type="submission" date="2022-04" db="EMBL/GenBank/DDBJ databases">
        <title>Hymenobacter sp. isolated from the air.</title>
        <authorList>
            <person name="Won M."/>
            <person name="Lee C.-M."/>
            <person name="Woen H.-Y."/>
            <person name="Kwon S.-W."/>
        </authorList>
    </citation>
    <scope>NUCLEOTIDE SEQUENCE</scope>
    <source>
        <strain evidence="1">5116S-3</strain>
    </source>
</reference>
<dbReference type="Proteomes" id="UP000831796">
    <property type="component" value="Chromosome"/>
</dbReference>
<organism evidence="1 2">
    <name type="scientific">Hymenobacter cellulosilyticus</name>
    <dbReference type="NCBI Taxonomy" id="2932248"/>
    <lineage>
        <taxon>Bacteria</taxon>
        <taxon>Pseudomonadati</taxon>
        <taxon>Bacteroidota</taxon>
        <taxon>Cytophagia</taxon>
        <taxon>Cytophagales</taxon>
        <taxon>Hymenobacteraceae</taxon>
        <taxon>Hymenobacter</taxon>
    </lineage>
</organism>
<sequence length="64" mass="7025">MAGSAAYMGKPEATGEAILQLLAAETPPLRLLLGAMPLRMIEPTYQQRLTTWKEWQPVAEKAQG</sequence>
<gene>
    <name evidence="1" type="ORF">MUN79_22255</name>
</gene>
<accession>A0A8T9Q0L8</accession>
<keyword evidence="2" id="KW-1185">Reference proteome</keyword>
<evidence type="ECO:0000313" key="1">
    <source>
        <dbReference type="EMBL" id="UOQ71326.1"/>
    </source>
</evidence>
<name>A0A8T9Q0L8_9BACT</name>
<dbReference type="RefSeq" id="WP_244674734.1">
    <property type="nucleotide sequence ID" value="NZ_CP095046.1"/>
</dbReference>
<proteinExistence type="predicted"/>
<protein>
    <recommendedName>
        <fullName evidence="3">Short-chain dehydrogenase</fullName>
    </recommendedName>
</protein>